<keyword evidence="1" id="KW-0175">Coiled coil</keyword>
<feature type="compositionally biased region" description="Gly residues" evidence="2">
    <location>
        <begin position="1"/>
        <end position="14"/>
    </location>
</feature>
<name>A0A9P4IU81_9PEZI</name>
<evidence type="ECO:0000256" key="2">
    <source>
        <dbReference type="SAM" id="MobiDB-lite"/>
    </source>
</evidence>
<feature type="region of interest" description="Disordered" evidence="2">
    <location>
        <begin position="1"/>
        <end position="30"/>
    </location>
</feature>
<dbReference type="AlphaFoldDB" id="A0A9P4IU81"/>
<evidence type="ECO:0000256" key="1">
    <source>
        <dbReference type="SAM" id="Coils"/>
    </source>
</evidence>
<protein>
    <submittedName>
        <fullName evidence="3">Uncharacterized protein</fullName>
    </submittedName>
</protein>
<evidence type="ECO:0000313" key="3">
    <source>
        <dbReference type="EMBL" id="KAF2104552.1"/>
    </source>
</evidence>
<dbReference type="EMBL" id="ML978121">
    <property type="protein sequence ID" value="KAF2104552.1"/>
    <property type="molecule type" value="Genomic_DNA"/>
</dbReference>
<feature type="coiled-coil region" evidence="1">
    <location>
        <begin position="37"/>
        <end position="92"/>
    </location>
</feature>
<feature type="region of interest" description="Disordered" evidence="2">
    <location>
        <begin position="116"/>
        <end position="154"/>
    </location>
</feature>
<comment type="caution">
    <text evidence="3">The sequence shown here is derived from an EMBL/GenBank/DDBJ whole genome shotgun (WGS) entry which is preliminary data.</text>
</comment>
<dbReference type="Proteomes" id="UP000799772">
    <property type="component" value="Unassembled WGS sequence"/>
</dbReference>
<gene>
    <name evidence="3" type="ORF">NA57DRAFT_51372</name>
</gene>
<evidence type="ECO:0000313" key="4">
    <source>
        <dbReference type="Proteomes" id="UP000799772"/>
    </source>
</evidence>
<organism evidence="3 4">
    <name type="scientific">Rhizodiscina lignyota</name>
    <dbReference type="NCBI Taxonomy" id="1504668"/>
    <lineage>
        <taxon>Eukaryota</taxon>
        <taxon>Fungi</taxon>
        <taxon>Dikarya</taxon>
        <taxon>Ascomycota</taxon>
        <taxon>Pezizomycotina</taxon>
        <taxon>Dothideomycetes</taxon>
        <taxon>Pleosporomycetidae</taxon>
        <taxon>Aulographales</taxon>
        <taxon>Rhizodiscinaceae</taxon>
        <taxon>Rhizodiscina</taxon>
    </lineage>
</organism>
<proteinExistence type="predicted"/>
<reference evidence="3" key="1">
    <citation type="journal article" date="2020" name="Stud. Mycol.">
        <title>101 Dothideomycetes genomes: a test case for predicting lifestyles and emergence of pathogens.</title>
        <authorList>
            <person name="Haridas S."/>
            <person name="Albert R."/>
            <person name="Binder M."/>
            <person name="Bloem J."/>
            <person name="Labutti K."/>
            <person name="Salamov A."/>
            <person name="Andreopoulos B."/>
            <person name="Baker S."/>
            <person name="Barry K."/>
            <person name="Bills G."/>
            <person name="Bluhm B."/>
            <person name="Cannon C."/>
            <person name="Castanera R."/>
            <person name="Culley D."/>
            <person name="Daum C."/>
            <person name="Ezra D."/>
            <person name="Gonzalez J."/>
            <person name="Henrissat B."/>
            <person name="Kuo A."/>
            <person name="Liang C."/>
            <person name="Lipzen A."/>
            <person name="Lutzoni F."/>
            <person name="Magnuson J."/>
            <person name="Mondo S."/>
            <person name="Nolan M."/>
            <person name="Ohm R."/>
            <person name="Pangilinan J."/>
            <person name="Park H.-J."/>
            <person name="Ramirez L."/>
            <person name="Alfaro M."/>
            <person name="Sun H."/>
            <person name="Tritt A."/>
            <person name="Yoshinaga Y."/>
            <person name="Zwiers L.-H."/>
            <person name="Turgeon B."/>
            <person name="Goodwin S."/>
            <person name="Spatafora J."/>
            <person name="Crous P."/>
            <person name="Grigoriev I."/>
        </authorList>
    </citation>
    <scope>NUCLEOTIDE SEQUENCE</scope>
    <source>
        <strain evidence="3">CBS 133067</strain>
    </source>
</reference>
<sequence length="438" mass="50655">MDGRGNLRGGGGPASRGFFPTTGGASAGHAPTLHQLLIRAEDEVNRLEGDNKELRRECKELLKEVDEYRHDYQELQQELRGANNRTRELEAQLKVARQPTVHPPPHQVPISVSDPQILQQQTQPPPRPKSQQPHQSDGPPMQRPSYKSTLPGFDAPTNRELINNLNQLYSLIENWAKRFPLLAILNDQQQPAMMSLYNACEQYTRPGFAVVLLQNAAMKPFIIVALIIHEIFDDLTEEHVLDEWYKNAKDISELIYTLRDWEEVLNQGKAVNRNRNRDKDIAARESSRAYIFKKIQMHNDFEKFRNAFSSRILNGPMGLEALLRPAIPQDLQRDAFIQLRPLVLRMIDLFCRINSLARIWLFIWKPYMDPEMDNPKYKDLLFYQDQMVARNLHPGQPESAFRGRLVSLQITPIIEYREIAKRGTMLQTLIRAQVLLRE</sequence>
<keyword evidence="4" id="KW-1185">Reference proteome</keyword>
<accession>A0A9P4IU81</accession>